<dbReference type="PANTHER" id="PTHR33365:SF4">
    <property type="entry name" value="CYCLOCHLOROTINE BIOSYNTHESIS PROTEIN O"/>
    <property type="match status" value="1"/>
</dbReference>
<name>A0A9P9ITM2_9PLEO</name>
<organism evidence="3 4">
    <name type="scientific">Dendryphion nanum</name>
    <dbReference type="NCBI Taxonomy" id="256645"/>
    <lineage>
        <taxon>Eukaryota</taxon>
        <taxon>Fungi</taxon>
        <taxon>Dikarya</taxon>
        <taxon>Ascomycota</taxon>
        <taxon>Pezizomycotina</taxon>
        <taxon>Dothideomycetes</taxon>
        <taxon>Pleosporomycetidae</taxon>
        <taxon>Pleosporales</taxon>
        <taxon>Torulaceae</taxon>
        <taxon>Dendryphion</taxon>
    </lineage>
</organism>
<keyword evidence="4" id="KW-1185">Reference proteome</keyword>
<dbReference type="AlphaFoldDB" id="A0A9P9ITM2"/>
<dbReference type="Proteomes" id="UP000700596">
    <property type="component" value="Unassembled WGS sequence"/>
</dbReference>
<dbReference type="InterPro" id="IPR021765">
    <property type="entry name" value="UstYa-like"/>
</dbReference>
<dbReference type="PANTHER" id="PTHR33365">
    <property type="entry name" value="YALI0B05434P"/>
    <property type="match status" value="1"/>
</dbReference>
<comment type="pathway">
    <text evidence="1">Mycotoxin biosynthesis.</text>
</comment>
<feature type="non-terminal residue" evidence="3">
    <location>
        <position position="185"/>
    </location>
</feature>
<evidence type="ECO:0008006" key="5">
    <source>
        <dbReference type="Google" id="ProtNLM"/>
    </source>
</evidence>
<gene>
    <name evidence="3" type="ORF">B0J11DRAFT_426282</name>
</gene>
<evidence type="ECO:0000313" key="4">
    <source>
        <dbReference type="Proteomes" id="UP000700596"/>
    </source>
</evidence>
<dbReference type="EMBL" id="JAGMWT010000002">
    <property type="protein sequence ID" value="KAH7134928.1"/>
    <property type="molecule type" value="Genomic_DNA"/>
</dbReference>
<sequence length="185" mass="21480">SLSSIPISETKFRGSFLQPSEYRGASPSANEAWDRFTLNPFVDGTAVVLGVTEEDIRRSNKLDDGDWYMATLELFHQVHCLDMLRKSTFGKQFHDDFGWKHGPEMLRNHLDHCLEMIRQVIMCNSDPRLITFHWVKDNPVPYPDFNTWHQCRNADATLQWAKENEWHLDHVVVKKGAVIEMPEAP</sequence>
<accession>A0A9P9ITM2</accession>
<dbReference type="OrthoDB" id="3687641at2759"/>
<protein>
    <recommendedName>
        <fullName evidence="5">Tat pathway signal sequence</fullName>
    </recommendedName>
</protein>
<evidence type="ECO:0000256" key="1">
    <source>
        <dbReference type="ARBA" id="ARBA00004685"/>
    </source>
</evidence>
<dbReference type="Pfam" id="PF11807">
    <property type="entry name" value="UstYa"/>
    <property type="match status" value="1"/>
</dbReference>
<evidence type="ECO:0000313" key="3">
    <source>
        <dbReference type="EMBL" id="KAH7134928.1"/>
    </source>
</evidence>
<comment type="similarity">
    <text evidence="2">Belongs to the ustYa family.</text>
</comment>
<evidence type="ECO:0000256" key="2">
    <source>
        <dbReference type="ARBA" id="ARBA00035112"/>
    </source>
</evidence>
<reference evidence="3" key="1">
    <citation type="journal article" date="2021" name="Nat. Commun.">
        <title>Genetic determinants of endophytism in the Arabidopsis root mycobiome.</title>
        <authorList>
            <person name="Mesny F."/>
            <person name="Miyauchi S."/>
            <person name="Thiergart T."/>
            <person name="Pickel B."/>
            <person name="Atanasova L."/>
            <person name="Karlsson M."/>
            <person name="Huettel B."/>
            <person name="Barry K.W."/>
            <person name="Haridas S."/>
            <person name="Chen C."/>
            <person name="Bauer D."/>
            <person name="Andreopoulos W."/>
            <person name="Pangilinan J."/>
            <person name="LaButti K."/>
            <person name="Riley R."/>
            <person name="Lipzen A."/>
            <person name="Clum A."/>
            <person name="Drula E."/>
            <person name="Henrissat B."/>
            <person name="Kohler A."/>
            <person name="Grigoriev I.V."/>
            <person name="Martin F.M."/>
            <person name="Hacquard S."/>
        </authorList>
    </citation>
    <scope>NUCLEOTIDE SEQUENCE</scope>
    <source>
        <strain evidence="3">MPI-CAGE-CH-0243</strain>
    </source>
</reference>
<dbReference type="GO" id="GO:0043386">
    <property type="term" value="P:mycotoxin biosynthetic process"/>
    <property type="evidence" value="ECO:0007669"/>
    <property type="project" value="InterPro"/>
</dbReference>
<comment type="caution">
    <text evidence="3">The sequence shown here is derived from an EMBL/GenBank/DDBJ whole genome shotgun (WGS) entry which is preliminary data.</text>
</comment>
<proteinExistence type="inferred from homology"/>